<feature type="compositionally biased region" description="Low complexity" evidence="1">
    <location>
        <begin position="114"/>
        <end position="154"/>
    </location>
</feature>
<sequence length="574" mass="66796">MIFDQLKDFTLVRIKKRQLITLLFLTLFLFNCVVLFYIHSTSSSNGSKSIDEENIFYYRKSKNNDVSALGLNIDDEDGNVIQFKLNGHRTLPPLFRIKYQDRGIIGNGDEESSQNNNNNKNNNDNDYDNVNNNNQNNNQNNNHNNNNNNNNNNNEQKEKKSDYKNHLAIVIPTVPRYGSKDETIDYLTDTLSSIESQIEEIYDTFGLKLSIYVYNNSPFNHSLFYQLQEVYTLKGDMYHFQDNIFTLEEGDIVDQIVDDHDNPFDKPGKRVQKQTLDIIKILSKVKSKAEYVLLMEDDFPLCNNSLSIFNYIIHKSNLYNPFWDLIRTSFGLNGFLIRSNSIEGITKYLYGNRYIKPSDILLSEWMCGMREMGLRRVGVCNENKRNGITFRWNLFNHIGKVSSLRLTHAPRIAQCWQDYSSLLLEFDQYNYDTCNEDDLSPCQEYNPQSHMITDLNDWAYFTHYIKSFLVNLSNSKDGNNKGKNGKYVELAFVQRRLPPIYQYKFDAKDTNLIQIESIHNYGGMPTYQQDQPTPLKSLASSGVFLFFVLCGIVLFIFWVKGSFLTPQKKKNNVV</sequence>
<evidence type="ECO:0000313" key="4">
    <source>
        <dbReference type="Proteomes" id="UP000695562"/>
    </source>
</evidence>
<dbReference type="Proteomes" id="UP000695562">
    <property type="component" value="Unassembled WGS sequence"/>
</dbReference>
<proteinExistence type="predicted"/>
<evidence type="ECO:0008006" key="5">
    <source>
        <dbReference type="Google" id="ProtNLM"/>
    </source>
</evidence>
<keyword evidence="2" id="KW-0812">Transmembrane</keyword>
<evidence type="ECO:0000256" key="1">
    <source>
        <dbReference type="SAM" id="MobiDB-lite"/>
    </source>
</evidence>
<evidence type="ECO:0000256" key="2">
    <source>
        <dbReference type="SAM" id="Phobius"/>
    </source>
</evidence>
<dbReference type="AlphaFoldDB" id="A0A8J4PNV3"/>
<feature type="region of interest" description="Disordered" evidence="1">
    <location>
        <begin position="106"/>
        <end position="161"/>
    </location>
</feature>
<dbReference type="PANTHER" id="PTHR12062">
    <property type="entry name" value="N-ACETYLGLUCOSAMINYLTRANSFERASE VI"/>
    <property type="match status" value="1"/>
</dbReference>
<comment type="caution">
    <text evidence="3">The sequence shown here is derived from an EMBL/GenBank/DDBJ whole genome shotgun (WGS) entry which is preliminary data.</text>
</comment>
<protein>
    <recommendedName>
        <fullName evidence="5">Glycosyltransferase</fullName>
    </recommendedName>
</protein>
<keyword evidence="2" id="KW-1133">Transmembrane helix</keyword>
<feature type="transmembrane region" description="Helical" evidence="2">
    <location>
        <begin position="20"/>
        <end position="38"/>
    </location>
</feature>
<reference evidence="3" key="1">
    <citation type="submission" date="2020-01" db="EMBL/GenBank/DDBJ databases">
        <title>Development of genomics and gene disruption for Polysphondylium violaceum indicates a role for the polyketide synthase stlB in stalk morphogenesis.</title>
        <authorList>
            <person name="Narita B."/>
            <person name="Kawabe Y."/>
            <person name="Kin K."/>
            <person name="Saito T."/>
            <person name="Gibbs R."/>
            <person name="Kuspa A."/>
            <person name="Muzny D."/>
            <person name="Queller D."/>
            <person name="Richards S."/>
            <person name="Strassman J."/>
            <person name="Sucgang R."/>
            <person name="Worley K."/>
            <person name="Schaap P."/>
        </authorList>
    </citation>
    <scope>NUCLEOTIDE SEQUENCE</scope>
    <source>
        <strain evidence="3">QSvi11</strain>
    </source>
</reference>
<accession>A0A8J4PNV3</accession>
<dbReference type="GO" id="GO:0008375">
    <property type="term" value="F:acetylglucosaminyltransferase activity"/>
    <property type="evidence" value="ECO:0007669"/>
    <property type="project" value="TreeGrafter"/>
</dbReference>
<gene>
    <name evidence="3" type="ORF">CYY_007274</name>
</gene>
<dbReference type="InterPro" id="IPR006759">
    <property type="entry name" value="Glyco_transf_54"/>
</dbReference>
<dbReference type="OrthoDB" id="20369at2759"/>
<evidence type="ECO:0000313" key="3">
    <source>
        <dbReference type="EMBL" id="KAF2071410.1"/>
    </source>
</evidence>
<dbReference type="GO" id="GO:0006487">
    <property type="term" value="P:protein N-linked glycosylation"/>
    <property type="evidence" value="ECO:0007669"/>
    <property type="project" value="TreeGrafter"/>
</dbReference>
<feature type="transmembrane region" description="Helical" evidence="2">
    <location>
        <begin position="538"/>
        <end position="559"/>
    </location>
</feature>
<dbReference type="EMBL" id="AJWJ01000378">
    <property type="protein sequence ID" value="KAF2071410.1"/>
    <property type="molecule type" value="Genomic_DNA"/>
</dbReference>
<name>A0A8J4PNV3_9MYCE</name>
<keyword evidence="2" id="KW-0472">Membrane</keyword>
<organism evidence="3 4">
    <name type="scientific">Polysphondylium violaceum</name>
    <dbReference type="NCBI Taxonomy" id="133409"/>
    <lineage>
        <taxon>Eukaryota</taxon>
        <taxon>Amoebozoa</taxon>
        <taxon>Evosea</taxon>
        <taxon>Eumycetozoa</taxon>
        <taxon>Dictyostelia</taxon>
        <taxon>Dictyosteliales</taxon>
        <taxon>Dictyosteliaceae</taxon>
        <taxon>Polysphondylium</taxon>
    </lineage>
</organism>
<keyword evidence="4" id="KW-1185">Reference proteome</keyword>
<dbReference type="PANTHER" id="PTHR12062:SF33">
    <property type="entry name" value="ALPHA-1,6-MANNOSYL-GLYCOPROTEIN 4-BETA-N-ACETYLGLUCOSAMINYLTRANSFERASE-LIKE"/>
    <property type="match status" value="1"/>
</dbReference>